<feature type="domain" description="Ribosomal RNA small subunit methyltransferase E PUA-like" evidence="14">
    <location>
        <begin position="28"/>
        <end position="60"/>
    </location>
</feature>
<dbReference type="PIRSF" id="PIRSF015601">
    <property type="entry name" value="MTase_slr0722"/>
    <property type="match status" value="1"/>
</dbReference>
<comment type="similarity">
    <text evidence="2 12">Belongs to the RNA methyltransferase RsmE family.</text>
</comment>
<dbReference type="CDD" id="cd18084">
    <property type="entry name" value="RsmE-like"/>
    <property type="match status" value="1"/>
</dbReference>
<evidence type="ECO:0000313" key="16">
    <source>
        <dbReference type="Proteomes" id="UP000317990"/>
    </source>
</evidence>
<evidence type="ECO:0000256" key="11">
    <source>
        <dbReference type="ARBA" id="ARBA00047944"/>
    </source>
</evidence>
<dbReference type="InterPro" id="IPR006700">
    <property type="entry name" value="RsmE"/>
</dbReference>
<evidence type="ECO:0000256" key="8">
    <source>
        <dbReference type="ARBA" id="ARBA00022679"/>
    </source>
</evidence>
<evidence type="ECO:0000256" key="10">
    <source>
        <dbReference type="ARBA" id="ARBA00025699"/>
    </source>
</evidence>
<feature type="domain" description="Ribosomal RNA small subunit methyltransferase E methyltransferase" evidence="13">
    <location>
        <begin position="79"/>
        <end position="240"/>
    </location>
</feature>
<dbReference type="EC" id="2.1.1.193" evidence="3 12"/>
<evidence type="ECO:0000259" key="13">
    <source>
        <dbReference type="Pfam" id="PF04452"/>
    </source>
</evidence>
<gene>
    <name evidence="15" type="ORF">ERJ67_10630</name>
</gene>
<dbReference type="AlphaFoldDB" id="A0A524RKU1"/>
<evidence type="ECO:0000256" key="1">
    <source>
        <dbReference type="ARBA" id="ARBA00004496"/>
    </source>
</evidence>
<comment type="catalytic activity">
    <reaction evidence="11 12">
        <text>uridine(1498) in 16S rRNA + S-adenosyl-L-methionine = N(3)-methyluridine(1498) in 16S rRNA + S-adenosyl-L-homocysteine + H(+)</text>
        <dbReference type="Rhea" id="RHEA:42920"/>
        <dbReference type="Rhea" id="RHEA-COMP:10283"/>
        <dbReference type="Rhea" id="RHEA-COMP:10284"/>
        <dbReference type="ChEBI" id="CHEBI:15378"/>
        <dbReference type="ChEBI" id="CHEBI:57856"/>
        <dbReference type="ChEBI" id="CHEBI:59789"/>
        <dbReference type="ChEBI" id="CHEBI:65315"/>
        <dbReference type="ChEBI" id="CHEBI:74502"/>
        <dbReference type="EC" id="2.1.1.193"/>
    </reaction>
</comment>
<keyword evidence="5 12" id="KW-0963">Cytoplasm</keyword>
<reference evidence="15 16" key="1">
    <citation type="journal article" date="2019" name="mSystems">
        <title>Life at home and on the roam: Genomic adaptions reflect the dual lifestyle of an intracellular, facultative symbiont.</title>
        <authorList>
            <person name="Burgsdorf I."/>
        </authorList>
    </citation>
    <scope>NUCLEOTIDE SEQUENCE [LARGE SCALE GENOMIC DNA]</scope>
    <source>
        <strain evidence="15">277cV</strain>
    </source>
</reference>
<dbReference type="PANTHER" id="PTHR30027">
    <property type="entry name" value="RIBOSOMAL RNA SMALL SUBUNIT METHYLTRANSFERASE E"/>
    <property type="match status" value="1"/>
</dbReference>
<evidence type="ECO:0000256" key="12">
    <source>
        <dbReference type="PIRNR" id="PIRNR015601"/>
    </source>
</evidence>
<dbReference type="NCBIfam" id="TIGR00046">
    <property type="entry name" value="RsmE family RNA methyltransferase"/>
    <property type="match status" value="1"/>
</dbReference>
<keyword evidence="6 12" id="KW-0698">rRNA processing</keyword>
<protein>
    <recommendedName>
        <fullName evidence="4 12">Ribosomal RNA small subunit methyltransferase E</fullName>
        <ecNumber evidence="3 12">2.1.1.193</ecNumber>
    </recommendedName>
</protein>
<organism evidence="15 16">
    <name type="scientific">Aphanocapsa feldmannii 277cV</name>
    <dbReference type="NCBI Taxonomy" id="2507553"/>
    <lineage>
        <taxon>Bacteria</taxon>
        <taxon>Bacillati</taxon>
        <taxon>Cyanobacteriota</taxon>
        <taxon>Cyanophyceae</taxon>
        <taxon>Oscillatoriophycideae</taxon>
        <taxon>Chroococcales</taxon>
        <taxon>Microcystaceae</taxon>
        <taxon>Aphanocapsa</taxon>
    </lineage>
</organism>
<evidence type="ECO:0000256" key="7">
    <source>
        <dbReference type="ARBA" id="ARBA00022603"/>
    </source>
</evidence>
<comment type="function">
    <text evidence="10 12">Specifically methylates the N3 position of the uracil ring of uridine 1498 (m3U1498) in 16S rRNA. Acts on the fully assembled 30S ribosomal subunit.</text>
</comment>
<dbReference type="GO" id="GO:0070475">
    <property type="term" value="P:rRNA base methylation"/>
    <property type="evidence" value="ECO:0007669"/>
    <property type="project" value="TreeGrafter"/>
</dbReference>
<dbReference type="GO" id="GO:0005737">
    <property type="term" value="C:cytoplasm"/>
    <property type="evidence" value="ECO:0007669"/>
    <property type="project" value="UniProtKB-SubCell"/>
</dbReference>
<dbReference type="InterPro" id="IPR029028">
    <property type="entry name" value="Alpha/beta_knot_MTases"/>
</dbReference>
<dbReference type="InterPro" id="IPR029026">
    <property type="entry name" value="tRNA_m1G_MTases_N"/>
</dbReference>
<comment type="caution">
    <text evidence="15">The sequence shown here is derived from an EMBL/GenBank/DDBJ whole genome shotgun (WGS) entry which is preliminary data.</text>
</comment>
<evidence type="ECO:0000259" key="14">
    <source>
        <dbReference type="Pfam" id="PF20260"/>
    </source>
</evidence>
<name>A0A524RKU1_9CHRO</name>
<accession>A0A524RKU1</accession>
<dbReference type="PANTHER" id="PTHR30027:SF3">
    <property type="entry name" value="16S RRNA (URACIL(1498)-N(3))-METHYLTRANSFERASE"/>
    <property type="match status" value="1"/>
</dbReference>
<evidence type="ECO:0000256" key="9">
    <source>
        <dbReference type="ARBA" id="ARBA00022691"/>
    </source>
</evidence>
<dbReference type="InterPro" id="IPR046886">
    <property type="entry name" value="RsmE_MTase_dom"/>
</dbReference>
<dbReference type="Gene3D" id="3.40.1280.10">
    <property type="match status" value="1"/>
</dbReference>
<evidence type="ECO:0000256" key="3">
    <source>
        <dbReference type="ARBA" id="ARBA00012328"/>
    </source>
</evidence>
<dbReference type="Proteomes" id="UP000317990">
    <property type="component" value="Unassembled WGS sequence"/>
</dbReference>
<proteinExistence type="inferred from homology"/>
<dbReference type="InterPro" id="IPR046887">
    <property type="entry name" value="RsmE_PUA-like"/>
</dbReference>
<sequence>MREQRRLLIDPVRLGSDPLHQPFALSQGESHYLGRVLRLAAGDSFLVTDGCGQLWQACLERSAMARLEALLAREPVPRPRITLLSGLVRKDQEQLLRLGTELGCDGFQPLICDHSRRDRGNSRLERRQLICCEAAEQCERLWLPRLWPPRPSRQALDTAPSPGLRRFLCVARQQRPGLAAQLAALDPPAVETLQLALGPEGGWSRAELAFAAAAGWQFASLGPHVLRAVTGGLTALALAQQWRGGLLLG</sequence>
<evidence type="ECO:0000256" key="2">
    <source>
        <dbReference type="ARBA" id="ARBA00005528"/>
    </source>
</evidence>
<comment type="subcellular location">
    <subcellularLocation>
        <location evidence="1 12">Cytoplasm</location>
    </subcellularLocation>
</comment>
<dbReference type="Pfam" id="PF20260">
    <property type="entry name" value="PUA_4"/>
    <property type="match status" value="1"/>
</dbReference>
<keyword evidence="7 12" id="KW-0489">Methyltransferase</keyword>
<dbReference type="GO" id="GO:0070042">
    <property type="term" value="F:rRNA (uridine-N3-)-methyltransferase activity"/>
    <property type="evidence" value="ECO:0007669"/>
    <property type="project" value="TreeGrafter"/>
</dbReference>
<dbReference type="SUPFAM" id="SSF88697">
    <property type="entry name" value="PUA domain-like"/>
    <property type="match status" value="1"/>
</dbReference>
<evidence type="ECO:0000256" key="4">
    <source>
        <dbReference type="ARBA" id="ARBA00013673"/>
    </source>
</evidence>
<evidence type="ECO:0000256" key="6">
    <source>
        <dbReference type="ARBA" id="ARBA00022552"/>
    </source>
</evidence>
<evidence type="ECO:0000256" key="5">
    <source>
        <dbReference type="ARBA" id="ARBA00022490"/>
    </source>
</evidence>
<evidence type="ECO:0000313" key="15">
    <source>
        <dbReference type="EMBL" id="TGG90499.1"/>
    </source>
</evidence>
<dbReference type="Pfam" id="PF04452">
    <property type="entry name" value="Methyltrans_RNA"/>
    <property type="match status" value="1"/>
</dbReference>
<keyword evidence="8 12" id="KW-0808">Transferase</keyword>
<dbReference type="InterPro" id="IPR015947">
    <property type="entry name" value="PUA-like_sf"/>
</dbReference>
<dbReference type="SUPFAM" id="SSF75217">
    <property type="entry name" value="alpha/beta knot"/>
    <property type="match status" value="1"/>
</dbReference>
<dbReference type="EMBL" id="SRMO01000087">
    <property type="protein sequence ID" value="TGG90499.1"/>
    <property type="molecule type" value="Genomic_DNA"/>
</dbReference>
<keyword evidence="9 12" id="KW-0949">S-adenosyl-L-methionine</keyword>